<sequence>MQKNTEYIPNRDVVSAAILQHLDGLRGIDTHCHHLPDDQFQNMGLIWRGNALKVFGF</sequence>
<protein>
    <recommendedName>
        <fullName evidence="3">Amidohydrolase</fullName>
    </recommendedName>
</protein>
<keyword evidence="2" id="KW-1185">Reference proteome</keyword>
<evidence type="ECO:0000313" key="2">
    <source>
        <dbReference type="Proteomes" id="UP000657421"/>
    </source>
</evidence>
<accession>A0ABR7N7F0</accession>
<dbReference type="EMBL" id="JACRSZ010000003">
    <property type="protein sequence ID" value="MBC8572330.1"/>
    <property type="molecule type" value="Genomic_DNA"/>
</dbReference>
<name>A0ABR7N7F0_9FIRM</name>
<proteinExistence type="predicted"/>
<evidence type="ECO:0000313" key="1">
    <source>
        <dbReference type="EMBL" id="MBC8572330.1"/>
    </source>
</evidence>
<comment type="caution">
    <text evidence="1">The sequence shown here is derived from an EMBL/GenBank/DDBJ whole genome shotgun (WGS) entry which is preliminary data.</text>
</comment>
<evidence type="ECO:0008006" key="3">
    <source>
        <dbReference type="Google" id="ProtNLM"/>
    </source>
</evidence>
<organism evidence="1 2">
    <name type="scientific">Jingyaoa shaoxingensis</name>
    <dbReference type="NCBI Taxonomy" id="2763671"/>
    <lineage>
        <taxon>Bacteria</taxon>
        <taxon>Bacillati</taxon>
        <taxon>Bacillota</taxon>
        <taxon>Clostridia</taxon>
        <taxon>Lachnospirales</taxon>
        <taxon>Lachnospiraceae</taxon>
        <taxon>Jingyaoa</taxon>
    </lineage>
</organism>
<gene>
    <name evidence="1" type="ORF">H8716_04405</name>
</gene>
<reference evidence="1 2" key="1">
    <citation type="submission" date="2020-08" db="EMBL/GenBank/DDBJ databases">
        <title>Genome public.</title>
        <authorList>
            <person name="Liu C."/>
            <person name="Sun Q."/>
        </authorList>
    </citation>
    <scope>NUCLEOTIDE SEQUENCE [LARGE SCALE GENOMIC DNA]</scope>
    <source>
        <strain evidence="1 2">NSJ-46</strain>
    </source>
</reference>
<dbReference type="Proteomes" id="UP000657421">
    <property type="component" value="Unassembled WGS sequence"/>
</dbReference>
<dbReference type="RefSeq" id="WP_249307314.1">
    <property type="nucleotide sequence ID" value="NZ_JACRSZ010000003.1"/>
</dbReference>